<accession>A0A831U0Y5</accession>
<evidence type="ECO:0000313" key="1">
    <source>
        <dbReference type="EMBL" id="HEN42023.1"/>
    </source>
</evidence>
<reference evidence="1" key="1">
    <citation type="journal article" date="2020" name="mSystems">
        <title>Genome- and Community-Level Interaction Insights into Carbon Utilization and Element Cycling Functions of Hydrothermarchaeota in Hydrothermal Sediment.</title>
        <authorList>
            <person name="Zhou Z."/>
            <person name="Liu Y."/>
            <person name="Xu W."/>
            <person name="Pan J."/>
            <person name="Luo Z.H."/>
            <person name="Li M."/>
        </authorList>
    </citation>
    <scope>NUCLEOTIDE SEQUENCE [LARGE SCALE GENOMIC DNA]</scope>
    <source>
        <strain evidence="1">SpSt-349</strain>
    </source>
</reference>
<protein>
    <submittedName>
        <fullName evidence="1">Uncharacterized protein</fullName>
    </submittedName>
</protein>
<sequence length="246" mass="26581">MNGRTYKLVTGIISLFIALFLAWRIGLWLEPAPQQGSPAPAVSSPAAKEPPFVTGTVKKDLGFEVRNVAFSDKGKAVAGIGIVRFDSDRSELKAAAVAMVTKLKEQVPAAERITLTLKPAVDCPVCAMAEVAWDRGTAVLRYGIPSLEQMEAANARIGTKDEEGKPVDQPRLYRPDRETFAAGLAVTLAMDAARKKNPALNDEQLLEQAAAATGINYVVARRHRDFMAAYYTASGYGEETFTLPLP</sequence>
<dbReference type="AlphaFoldDB" id="A0A831U0Y5"/>
<dbReference type="EMBL" id="DSOV01000025">
    <property type="protein sequence ID" value="HEN42023.1"/>
    <property type="molecule type" value="Genomic_DNA"/>
</dbReference>
<comment type="caution">
    <text evidence="1">The sequence shown here is derived from an EMBL/GenBank/DDBJ whole genome shotgun (WGS) entry which is preliminary data.</text>
</comment>
<proteinExistence type="predicted"/>
<name>A0A831U0Y5_GEOME</name>
<gene>
    <name evidence="1" type="ORF">ENQ87_06540</name>
</gene>
<organism evidence="1">
    <name type="scientific">Geobacter metallireducens</name>
    <dbReference type="NCBI Taxonomy" id="28232"/>
    <lineage>
        <taxon>Bacteria</taxon>
        <taxon>Pseudomonadati</taxon>
        <taxon>Thermodesulfobacteriota</taxon>
        <taxon>Desulfuromonadia</taxon>
        <taxon>Geobacterales</taxon>
        <taxon>Geobacteraceae</taxon>
        <taxon>Geobacter</taxon>
    </lineage>
</organism>